<sequence>MAEEQKRIPDWLHLILSICLSLLALALVYLLVFVSSHLVSRYVFAVDLTDRWIGILSIVLACIITIIWIRRRRARTEPVVWKKNLRLSANLILLILLTFIAFIAFKVFTDEIELPHLDTYLPSNTGLPADSTATDSLNLEADSLQMDDTVMDSAHSSLAPELNEALDDSSLSE</sequence>
<gene>
    <name evidence="2" type="ORF">H4K34_10530</name>
</gene>
<keyword evidence="1" id="KW-0472">Membrane</keyword>
<keyword evidence="1" id="KW-0812">Transmembrane</keyword>
<keyword evidence="1" id="KW-1133">Transmembrane helix</keyword>
<accession>A0A7H0VAR8</accession>
<name>A0A7H0VAR8_9FLAO</name>
<evidence type="ECO:0000313" key="2">
    <source>
        <dbReference type="EMBL" id="QNR22816.1"/>
    </source>
</evidence>
<organism evidence="2 3">
    <name type="scientific">Croceimicrobium hydrocarbonivorans</name>
    <dbReference type="NCBI Taxonomy" id="2761580"/>
    <lineage>
        <taxon>Bacteria</taxon>
        <taxon>Pseudomonadati</taxon>
        <taxon>Bacteroidota</taxon>
        <taxon>Flavobacteriia</taxon>
        <taxon>Flavobacteriales</taxon>
        <taxon>Owenweeksiaceae</taxon>
        <taxon>Croceimicrobium</taxon>
    </lineage>
</organism>
<reference evidence="2 3" key="1">
    <citation type="submission" date="2020-08" db="EMBL/GenBank/DDBJ databases">
        <title>Croceimicrobium hydrocarbonivorans gen. nov., sp. nov., a novel marine bacterium isolated from a bacterial consortium that degrades polyethylene terephthalate.</title>
        <authorList>
            <person name="Liu R."/>
        </authorList>
    </citation>
    <scope>NUCLEOTIDE SEQUENCE [LARGE SCALE GENOMIC DNA]</scope>
    <source>
        <strain evidence="2 3">A20-9</strain>
    </source>
</reference>
<dbReference type="RefSeq" id="WP_210757383.1">
    <property type="nucleotide sequence ID" value="NZ_CP060139.1"/>
</dbReference>
<feature type="transmembrane region" description="Helical" evidence="1">
    <location>
        <begin position="12"/>
        <end position="32"/>
    </location>
</feature>
<proteinExistence type="predicted"/>
<evidence type="ECO:0000256" key="1">
    <source>
        <dbReference type="SAM" id="Phobius"/>
    </source>
</evidence>
<protein>
    <submittedName>
        <fullName evidence="2">Uncharacterized protein</fullName>
    </submittedName>
</protein>
<dbReference type="EMBL" id="CP060139">
    <property type="protein sequence ID" value="QNR22816.1"/>
    <property type="molecule type" value="Genomic_DNA"/>
</dbReference>
<keyword evidence="3" id="KW-1185">Reference proteome</keyword>
<feature type="transmembrane region" description="Helical" evidence="1">
    <location>
        <begin position="52"/>
        <end position="69"/>
    </location>
</feature>
<feature type="transmembrane region" description="Helical" evidence="1">
    <location>
        <begin position="89"/>
        <end position="108"/>
    </location>
</feature>
<evidence type="ECO:0000313" key="3">
    <source>
        <dbReference type="Proteomes" id="UP000516305"/>
    </source>
</evidence>
<dbReference type="KEGG" id="chyd:H4K34_10530"/>
<dbReference type="Proteomes" id="UP000516305">
    <property type="component" value="Chromosome"/>
</dbReference>
<dbReference type="AlphaFoldDB" id="A0A7H0VAR8"/>